<dbReference type="AlphaFoldDB" id="A0A150GHV5"/>
<evidence type="ECO:0000313" key="3">
    <source>
        <dbReference type="Proteomes" id="UP000075714"/>
    </source>
</evidence>
<keyword evidence="1" id="KW-0732">Signal</keyword>
<reference evidence="3" key="1">
    <citation type="journal article" date="2016" name="Nat. Commun.">
        <title>The Gonium pectorale genome demonstrates co-option of cell cycle regulation during the evolution of multicellularity.</title>
        <authorList>
            <person name="Hanschen E.R."/>
            <person name="Marriage T.N."/>
            <person name="Ferris P.J."/>
            <person name="Hamaji T."/>
            <person name="Toyoda A."/>
            <person name="Fujiyama A."/>
            <person name="Neme R."/>
            <person name="Noguchi H."/>
            <person name="Minakuchi Y."/>
            <person name="Suzuki M."/>
            <person name="Kawai-Toyooka H."/>
            <person name="Smith D.R."/>
            <person name="Sparks H."/>
            <person name="Anderson J."/>
            <person name="Bakaric R."/>
            <person name="Luria V."/>
            <person name="Karger A."/>
            <person name="Kirschner M.W."/>
            <person name="Durand P.M."/>
            <person name="Michod R.E."/>
            <person name="Nozaki H."/>
            <person name="Olson B.J."/>
        </authorList>
    </citation>
    <scope>NUCLEOTIDE SEQUENCE [LARGE SCALE GENOMIC DNA]</scope>
    <source>
        <strain evidence="3">NIES-2863</strain>
    </source>
</reference>
<evidence type="ECO:0000256" key="1">
    <source>
        <dbReference type="SAM" id="SignalP"/>
    </source>
</evidence>
<gene>
    <name evidence="2" type="ORF">GPECTOR_21g623</name>
</gene>
<proteinExistence type="predicted"/>
<dbReference type="Proteomes" id="UP000075714">
    <property type="component" value="Unassembled WGS sequence"/>
</dbReference>
<keyword evidence="3" id="KW-1185">Reference proteome</keyword>
<dbReference type="OrthoDB" id="552105at2759"/>
<protein>
    <submittedName>
        <fullName evidence="2">Uncharacterized protein</fullName>
    </submittedName>
</protein>
<comment type="caution">
    <text evidence="2">The sequence shown here is derived from an EMBL/GenBank/DDBJ whole genome shotgun (WGS) entry which is preliminary data.</text>
</comment>
<feature type="signal peptide" evidence="1">
    <location>
        <begin position="1"/>
        <end position="19"/>
    </location>
</feature>
<accession>A0A150GHV5</accession>
<name>A0A150GHV5_GONPE</name>
<evidence type="ECO:0000313" key="2">
    <source>
        <dbReference type="EMBL" id="KXZ49397.1"/>
    </source>
</evidence>
<sequence length="310" mass="32764">MRPHKLAEALWGLARLGLQVPMPWLDAALHCLTAAPPSGIRLAATLRKGGAVEGSIPGSGGGGDGAAAAPAFGGVPTAGGCGGGGLAGLNAVQLTNAVWAVVELSAAAGREEVTRAWARPVFAATQGRLRRLTASQLVDLLWNVARGRRQPLGPWRTTAAAALAAAAPRLAPWQLARAAAALAKMRLASPYKLVAALLLSLRRRLDAATPADVAAMVWALRFITRPYTPVVVRRHRRDLRDLAAATLPCLPTLAPAQLVQLADGFAHLGVLPGVEWMRAHREACIRLRNRFTEANRRKVRTAYALMMSLS</sequence>
<feature type="chain" id="PRO_5007562074" evidence="1">
    <location>
        <begin position="20"/>
        <end position="310"/>
    </location>
</feature>
<organism evidence="2 3">
    <name type="scientific">Gonium pectorale</name>
    <name type="common">Green alga</name>
    <dbReference type="NCBI Taxonomy" id="33097"/>
    <lineage>
        <taxon>Eukaryota</taxon>
        <taxon>Viridiplantae</taxon>
        <taxon>Chlorophyta</taxon>
        <taxon>core chlorophytes</taxon>
        <taxon>Chlorophyceae</taxon>
        <taxon>CS clade</taxon>
        <taxon>Chlamydomonadales</taxon>
        <taxon>Volvocaceae</taxon>
        <taxon>Gonium</taxon>
    </lineage>
</organism>
<dbReference type="EMBL" id="LSYV01000022">
    <property type="protein sequence ID" value="KXZ49397.1"/>
    <property type="molecule type" value="Genomic_DNA"/>
</dbReference>